<comment type="similarity">
    <text evidence="6">Belongs to the NnrD/CARKD family.</text>
</comment>
<dbReference type="PROSITE" id="PS51383">
    <property type="entry name" value="YJEF_C_3"/>
    <property type="match status" value="1"/>
</dbReference>
<comment type="caution">
    <text evidence="8">The sequence shown here is derived from an EMBL/GenBank/DDBJ whole genome shotgun (WGS) entry which is preliminary data.</text>
</comment>
<evidence type="ECO:0000256" key="1">
    <source>
        <dbReference type="ARBA" id="ARBA00022741"/>
    </source>
</evidence>
<gene>
    <name evidence="6" type="primary">nnrD</name>
    <name evidence="8" type="ORF">COU32_02380</name>
</gene>
<evidence type="ECO:0000259" key="7">
    <source>
        <dbReference type="PROSITE" id="PS51383"/>
    </source>
</evidence>
<comment type="function">
    <text evidence="6">Catalyzes the dehydration of the S-form of NAD(P)HX at the expense of ADP, which is converted to AMP. Together with NAD(P)HX epimerase, which catalyzes the epimerization of the S- and R-forms, the enzyme allows the repair of both epimers of NAD(P)HX, a damaged form of NAD(P)H that is a result of enzymatic or heat-dependent hydration.</text>
</comment>
<dbReference type="EC" id="4.2.1.136" evidence="6"/>
<evidence type="ECO:0000256" key="2">
    <source>
        <dbReference type="ARBA" id="ARBA00022840"/>
    </source>
</evidence>
<comment type="caution">
    <text evidence="6">Lacks conserved residue(s) required for the propagation of feature annotation.</text>
</comment>
<dbReference type="HAMAP" id="MF_01965">
    <property type="entry name" value="NADHX_dehydratase"/>
    <property type="match status" value="1"/>
</dbReference>
<comment type="catalytic activity">
    <reaction evidence="6">
        <text>(6S)-NADPHX + ADP = AMP + phosphate + NADPH + H(+)</text>
        <dbReference type="Rhea" id="RHEA:32235"/>
        <dbReference type="ChEBI" id="CHEBI:15378"/>
        <dbReference type="ChEBI" id="CHEBI:43474"/>
        <dbReference type="ChEBI" id="CHEBI:57783"/>
        <dbReference type="ChEBI" id="CHEBI:64076"/>
        <dbReference type="ChEBI" id="CHEBI:456215"/>
        <dbReference type="ChEBI" id="CHEBI:456216"/>
        <dbReference type="EC" id="4.2.1.136"/>
    </reaction>
</comment>
<keyword evidence="1 6" id="KW-0547">Nucleotide-binding</keyword>
<dbReference type="CDD" id="cd01171">
    <property type="entry name" value="YXKO-related"/>
    <property type="match status" value="1"/>
</dbReference>
<dbReference type="SUPFAM" id="SSF53613">
    <property type="entry name" value="Ribokinase-like"/>
    <property type="match status" value="1"/>
</dbReference>
<dbReference type="AlphaFoldDB" id="A0A2H0TW53"/>
<dbReference type="Pfam" id="PF01256">
    <property type="entry name" value="Carb_kinase"/>
    <property type="match status" value="1"/>
</dbReference>
<comment type="subunit">
    <text evidence="6">Homotetramer.</text>
</comment>
<dbReference type="Proteomes" id="UP000231530">
    <property type="component" value="Unassembled WGS sequence"/>
</dbReference>
<name>A0A2H0TW53_9BACT</name>
<evidence type="ECO:0000256" key="5">
    <source>
        <dbReference type="ARBA" id="ARBA00023239"/>
    </source>
</evidence>
<feature type="binding site" evidence="6">
    <location>
        <position position="39"/>
    </location>
    <ligand>
        <name>(6S)-NADPHX</name>
        <dbReference type="ChEBI" id="CHEBI:64076"/>
    </ligand>
</feature>
<proteinExistence type="inferred from homology"/>
<dbReference type="GO" id="GO:0052855">
    <property type="term" value="F:ADP-dependent NAD(P)H-hydrate dehydratase activity"/>
    <property type="evidence" value="ECO:0007669"/>
    <property type="project" value="UniProtKB-UniRule"/>
</dbReference>
<sequence length="273" mass="29521">MQTIDASILTQVHKPEAESHKGQNGRVLVIAGSQKYHGALLLCIQAVSRIVDMVYVSTTENNWSLIEALKSDIATFISVKPGELEKTIQLVDSIIIGPGMETTNGSGEEVIEENREFVHELLKKHPDKKFVVDATALWHVNSDCLHNNCIVTPHSREFEEVFKMIPNAEATQNAAKSFGGVVVLKGKTDYISDGKELYANETGNVGMTKGGTGDVLAGIIGALAATNDNLTAALAGTYLNGLAGDKLYKDVGTFYNSEDLVKSLGKVWKEVTK</sequence>
<comment type="catalytic activity">
    <reaction evidence="6">
        <text>(6S)-NADHX + ADP = AMP + phosphate + NADH + H(+)</text>
        <dbReference type="Rhea" id="RHEA:32223"/>
        <dbReference type="ChEBI" id="CHEBI:15378"/>
        <dbReference type="ChEBI" id="CHEBI:43474"/>
        <dbReference type="ChEBI" id="CHEBI:57945"/>
        <dbReference type="ChEBI" id="CHEBI:64074"/>
        <dbReference type="ChEBI" id="CHEBI:456215"/>
        <dbReference type="ChEBI" id="CHEBI:456216"/>
        <dbReference type="EC" id="4.2.1.136"/>
    </reaction>
</comment>
<keyword evidence="5 6" id="KW-0456">Lyase</keyword>
<dbReference type="InterPro" id="IPR017953">
    <property type="entry name" value="Carbohydrate_kinase_pred_CS"/>
</dbReference>
<keyword evidence="4 6" id="KW-0520">NAD</keyword>
<evidence type="ECO:0000313" key="9">
    <source>
        <dbReference type="Proteomes" id="UP000231530"/>
    </source>
</evidence>
<organism evidence="8 9">
    <name type="scientific">Candidatus Magasanikbacteria bacterium CG10_big_fil_rev_8_21_14_0_10_42_10</name>
    <dbReference type="NCBI Taxonomy" id="1974649"/>
    <lineage>
        <taxon>Bacteria</taxon>
        <taxon>Candidatus Magasanikiibacteriota</taxon>
    </lineage>
</organism>
<dbReference type="PANTHER" id="PTHR12592:SF0">
    <property type="entry name" value="ATP-DEPENDENT (S)-NAD(P)H-HYDRATE DEHYDRATASE"/>
    <property type="match status" value="1"/>
</dbReference>
<evidence type="ECO:0000256" key="6">
    <source>
        <dbReference type="HAMAP-Rule" id="MF_01965"/>
    </source>
</evidence>
<keyword evidence="2 6" id="KW-0067">ATP-binding</keyword>
<dbReference type="NCBIfam" id="TIGR00196">
    <property type="entry name" value="yjeF_cterm"/>
    <property type="match status" value="1"/>
</dbReference>
<dbReference type="PROSITE" id="PS01050">
    <property type="entry name" value="YJEF_C_2"/>
    <property type="match status" value="1"/>
</dbReference>
<dbReference type="GO" id="GO:0046496">
    <property type="term" value="P:nicotinamide nucleotide metabolic process"/>
    <property type="evidence" value="ECO:0007669"/>
    <property type="project" value="UniProtKB-UniRule"/>
</dbReference>
<evidence type="ECO:0000256" key="4">
    <source>
        <dbReference type="ARBA" id="ARBA00023027"/>
    </source>
</evidence>
<feature type="binding site" evidence="6">
    <location>
        <position position="154"/>
    </location>
    <ligand>
        <name>(6S)-NADPHX</name>
        <dbReference type="ChEBI" id="CHEBI:64076"/>
    </ligand>
</feature>
<dbReference type="GO" id="GO:0110051">
    <property type="term" value="P:metabolite repair"/>
    <property type="evidence" value="ECO:0007669"/>
    <property type="project" value="TreeGrafter"/>
</dbReference>
<feature type="binding site" evidence="6">
    <location>
        <position position="99"/>
    </location>
    <ligand>
        <name>(6S)-NADPHX</name>
        <dbReference type="ChEBI" id="CHEBI:64076"/>
    </ligand>
</feature>
<reference evidence="9" key="1">
    <citation type="submission" date="2017-09" db="EMBL/GenBank/DDBJ databases">
        <title>Depth-based differentiation of microbial function through sediment-hosted aquifers and enrichment of novel symbionts in the deep terrestrial subsurface.</title>
        <authorList>
            <person name="Probst A.J."/>
            <person name="Ladd B."/>
            <person name="Jarett J.K."/>
            <person name="Geller-Mcgrath D.E."/>
            <person name="Sieber C.M.K."/>
            <person name="Emerson J.B."/>
            <person name="Anantharaman K."/>
            <person name="Thomas B.C."/>
            <person name="Malmstrom R."/>
            <person name="Stieglmeier M."/>
            <person name="Klingl A."/>
            <person name="Woyke T."/>
            <person name="Ryan C.M."/>
            <person name="Banfield J.F."/>
        </authorList>
    </citation>
    <scope>NUCLEOTIDE SEQUENCE [LARGE SCALE GENOMIC DNA]</scope>
</reference>
<evidence type="ECO:0000313" key="8">
    <source>
        <dbReference type="EMBL" id="PIR76365.1"/>
    </source>
</evidence>
<dbReference type="InterPro" id="IPR029056">
    <property type="entry name" value="Ribokinase-like"/>
</dbReference>
<accession>A0A2H0TW53</accession>
<feature type="binding site" evidence="6">
    <location>
        <position position="214"/>
    </location>
    <ligand>
        <name>(6S)-NADPHX</name>
        <dbReference type="ChEBI" id="CHEBI:64076"/>
    </ligand>
</feature>
<feature type="binding site" evidence="6">
    <location>
        <position position="213"/>
    </location>
    <ligand>
        <name>AMP</name>
        <dbReference type="ChEBI" id="CHEBI:456215"/>
    </ligand>
</feature>
<protein>
    <recommendedName>
        <fullName evidence="6">ADP-dependent (S)-NAD(P)H-hydrate dehydratase</fullName>
        <ecNumber evidence="6">4.2.1.136</ecNumber>
    </recommendedName>
    <alternativeName>
        <fullName evidence="6">ADP-dependent NAD(P)HX dehydratase</fullName>
    </alternativeName>
</protein>
<dbReference type="PANTHER" id="PTHR12592">
    <property type="entry name" value="ATP-DEPENDENT (S)-NAD(P)H-HYDRATE DEHYDRATASE FAMILY MEMBER"/>
    <property type="match status" value="1"/>
</dbReference>
<feature type="domain" description="YjeF C-terminal" evidence="7">
    <location>
        <begin position="4"/>
        <end position="271"/>
    </location>
</feature>
<evidence type="ECO:0000256" key="3">
    <source>
        <dbReference type="ARBA" id="ARBA00022857"/>
    </source>
</evidence>
<dbReference type="EMBL" id="PFBY01000030">
    <property type="protein sequence ID" value="PIR76365.1"/>
    <property type="molecule type" value="Genomic_DNA"/>
</dbReference>
<comment type="cofactor">
    <cofactor evidence="6">
        <name>Mg(2+)</name>
        <dbReference type="ChEBI" id="CHEBI:18420"/>
    </cofactor>
</comment>
<dbReference type="InterPro" id="IPR000631">
    <property type="entry name" value="CARKD"/>
</dbReference>
<dbReference type="Gene3D" id="3.40.1190.20">
    <property type="match status" value="1"/>
</dbReference>
<keyword evidence="3 6" id="KW-0521">NADP</keyword>
<dbReference type="GO" id="GO:0005524">
    <property type="term" value="F:ATP binding"/>
    <property type="evidence" value="ECO:0007669"/>
    <property type="project" value="UniProtKB-KW"/>
</dbReference>